<comment type="caution">
    <text evidence="1">The sequence shown here is derived from an EMBL/GenBank/DDBJ whole genome shotgun (WGS) entry which is preliminary data.</text>
</comment>
<evidence type="ECO:0008006" key="2">
    <source>
        <dbReference type="Google" id="ProtNLM"/>
    </source>
</evidence>
<evidence type="ECO:0000313" key="1">
    <source>
        <dbReference type="EMBL" id="GAI10661.1"/>
    </source>
</evidence>
<proteinExistence type="predicted"/>
<dbReference type="AlphaFoldDB" id="X1LXY3"/>
<gene>
    <name evidence="1" type="ORF">S06H3_08695</name>
</gene>
<reference evidence="1" key="1">
    <citation type="journal article" date="2014" name="Front. Microbiol.">
        <title>High frequency of phylogenetically diverse reductive dehalogenase-homologous genes in deep subseafloor sedimentary metagenomes.</title>
        <authorList>
            <person name="Kawai M."/>
            <person name="Futagami T."/>
            <person name="Toyoda A."/>
            <person name="Takaki Y."/>
            <person name="Nishi S."/>
            <person name="Hori S."/>
            <person name="Arai W."/>
            <person name="Tsubouchi T."/>
            <person name="Morono Y."/>
            <person name="Uchiyama I."/>
            <person name="Ito T."/>
            <person name="Fujiyama A."/>
            <person name="Inagaki F."/>
            <person name="Takami H."/>
        </authorList>
    </citation>
    <scope>NUCLEOTIDE SEQUENCE</scope>
    <source>
        <strain evidence="1">Expedition CK06-06</strain>
    </source>
</reference>
<organism evidence="1">
    <name type="scientific">marine sediment metagenome</name>
    <dbReference type="NCBI Taxonomy" id="412755"/>
    <lineage>
        <taxon>unclassified sequences</taxon>
        <taxon>metagenomes</taxon>
        <taxon>ecological metagenomes</taxon>
    </lineage>
</organism>
<feature type="non-terminal residue" evidence="1">
    <location>
        <position position="56"/>
    </location>
</feature>
<protein>
    <recommendedName>
        <fullName evidence="2">Endonuclease V</fullName>
    </recommendedName>
</protein>
<dbReference type="EMBL" id="BARV01003709">
    <property type="protein sequence ID" value="GAI10661.1"/>
    <property type="molecule type" value="Genomic_DNA"/>
</dbReference>
<sequence>MDISDLHPWNVTYAEAVKIQKSLRDKVILKKIDKKIKYIAGLDVSYEKDANTVWAG</sequence>
<name>X1LXY3_9ZZZZ</name>
<dbReference type="Gene3D" id="3.30.2170.10">
    <property type="entry name" value="archaeoglobus fulgidus dsm 4304 superfamily"/>
    <property type="match status" value="1"/>
</dbReference>
<accession>X1LXY3</accession>